<gene>
    <name evidence="2" type="primary">novT</name>
    <name evidence="2" type="ORF">XM38_029540</name>
</gene>
<dbReference type="SUPFAM" id="SSF51735">
    <property type="entry name" value="NAD(P)-binding Rossmann-fold domains"/>
    <property type="match status" value="1"/>
</dbReference>
<evidence type="ECO:0000259" key="1">
    <source>
        <dbReference type="Pfam" id="PF01370"/>
    </source>
</evidence>
<dbReference type="AlphaFoldDB" id="A0A1Z3HP00"/>
<dbReference type="GO" id="GO:0008460">
    <property type="term" value="F:dTDP-glucose 4,6-dehydratase activity"/>
    <property type="evidence" value="ECO:0007669"/>
    <property type="project" value="UniProtKB-EC"/>
</dbReference>
<dbReference type="RefSeq" id="WP_080807868.1">
    <property type="nucleotide sequence ID" value="NZ_CP021983.2"/>
</dbReference>
<reference evidence="2 3" key="1">
    <citation type="journal article" date="2016" name="Biochim. Biophys. Acta">
        <title>Characterization of red-shifted phycobilisomes isolated from the chlorophyll f-containing cyanobacterium Halomicronema hongdechloris.</title>
        <authorList>
            <person name="Li Y."/>
            <person name="Lin Y."/>
            <person name="Garvey C.J."/>
            <person name="Birch D."/>
            <person name="Corkery R.W."/>
            <person name="Loughlin P.C."/>
            <person name="Scheer H."/>
            <person name="Willows R.D."/>
            <person name="Chen M."/>
        </authorList>
    </citation>
    <scope>NUCLEOTIDE SEQUENCE [LARGE SCALE GENOMIC DNA]</scope>
    <source>
        <strain evidence="2 3">C2206</strain>
    </source>
</reference>
<sequence>MKVLAIGATGFIGQNVLPLLIDRGHEVAVLHRGETVQSPPEDVREIRGNRDRLTDCRAELERFAPDVILDLILYTEQQTQQIVDIFRGTGGRVVAVSSGDVYRNYDGFRGKATAPPDPVPLLENAPLRETRYPYRGHEMNFGYAQDYEKILVEQLLLGEPALPATVLRLPAVYGPGDRQHRLRPYLQRMTDRQAQILLEEGQASWRWTRGFVENVAAAVALAVMDPRGVGHVYNVGDEPTFTEREWVERIARVAGWGGDVVAVPRSELPDDLRQPVDWRFHLWTDTAALRFDLEYVSPVPLDEALRRTVEWERSGLGE</sequence>
<organism evidence="2 3">
    <name type="scientific">Halomicronema hongdechloris C2206</name>
    <dbReference type="NCBI Taxonomy" id="1641165"/>
    <lineage>
        <taxon>Bacteria</taxon>
        <taxon>Bacillati</taxon>
        <taxon>Cyanobacteriota</taxon>
        <taxon>Cyanophyceae</taxon>
        <taxon>Nodosilineales</taxon>
        <taxon>Nodosilineaceae</taxon>
        <taxon>Halomicronema</taxon>
    </lineage>
</organism>
<dbReference type="Proteomes" id="UP000191901">
    <property type="component" value="Chromosome"/>
</dbReference>
<dbReference type="InterPro" id="IPR050177">
    <property type="entry name" value="Lipid_A_modif_metabolic_enz"/>
</dbReference>
<dbReference type="Gene3D" id="3.40.50.720">
    <property type="entry name" value="NAD(P)-binding Rossmann-like Domain"/>
    <property type="match status" value="1"/>
</dbReference>
<keyword evidence="3" id="KW-1185">Reference proteome</keyword>
<evidence type="ECO:0000313" key="2">
    <source>
        <dbReference type="EMBL" id="ASC72000.1"/>
    </source>
</evidence>
<dbReference type="EC" id="4.2.1.46" evidence="2"/>
<dbReference type="InterPro" id="IPR036291">
    <property type="entry name" value="NAD(P)-bd_dom_sf"/>
</dbReference>
<accession>A0A1Z3HP00</accession>
<dbReference type="PANTHER" id="PTHR43245">
    <property type="entry name" value="BIFUNCTIONAL POLYMYXIN RESISTANCE PROTEIN ARNA"/>
    <property type="match status" value="1"/>
</dbReference>
<proteinExistence type="predicted"/>
<dbReference type="EMBL" id="CP021983">
    <property type="protein sequence ID" value="ASC72000.1"/>
    <property type="molecule type" value="Genomic_DNA"/>
</dbReference>
<protein>
    <submittedName>
        <fullName evidence="2">dTDP-glucose 4,6-dehydratase</fullName>
        <ecNumber evidence="2">4.2.1.46</ecNumber>
    </submittedName>
</protein>
<feature type="domain" description="NAD-dependent epimerase/dehydratase" evidence="1">
    <location>
        <begin position="4"/>
        <end position="236"/>
    </location>
</feature>
<dbReference type="OrthoDB" id="9809586at2"/>
<dbReference type="STRING" id="1641165.XM38_08875"/>
<keyword evidence="2" id="KW-0456">Lyase</keyword>
<dbReference type="KEGG" id="hhg:XM38_029540"/>
<dbReference type="InterPro" id="IPR001509">
    <property type="entry name" value="Epimerase_deHydtase"/>
</dbReference>
<evidence type="ECO:0000313" key="3">
    <source>
        <dbReference type="Proteomes" id="UP000191901"/>
    </source>
</evidence>
<name>A0A1Z3HP00_9CYAN</name>
<dbReference type="Pfam" id="PF01370">
    <property type="entry name" value="Epimerase"/>
    <property type="match status" value="1"/>
</dbReference>